<evidence type="ECO:0000313" key="3">
    <source>
        <dbReference type="EMBL" id="CAF3816634.1"/>
    </source>
</evidence>
<proteinExistence type="predicted"/>
<organism evidence="3 4">
    <name type="scientific">Adineta steineri</name>
    <dbReference type="NCBI Taxonomy" id="433720"/>
    <lineage>
        <taxon>Eukaryota</taxon>
        <taxon>Metazoa</taxon>
        <taxon>Spiralia</taxon>
        <taxon>Gnathifera</taxon>
        <taxon>Rotifera</taxon>
        <taxon>Eurotatoria</taxon>
        <taxon>Bdelloidea</taxon>
        <taxon>Adinetida</taxon>
        <taxon>Adinetidae</taxon>
        <taxon>Adineta</taxon>
    </lineage>
</organism>
<comment type="caution">
    <text evidence="3">The sequence shown here is derived from an EMBL/GenBank/DDBJ whole genome shotgun (WGS) entry which is preliminary data.</text>
</comment>
<evidence type="ECO:0000313" key="2">
    <source>
        <dbReference type="EMBL" id="CAF0858713.1"/>
    </source>
</evidence>
<dbReference type="Proteomes" id="UP000663881">
    <property type="component" value="Unassembled WGS sequence"/>
</dbReference>
<sequence length="210" mass="23820">MNNEDTIVPLVLGVISGMASIALVIFFCASCDVLYGDSNWMKHAQQIIQIDGEIWQNQIHSIGNTVPPNAMHLDCLGNIHDRLRMRPHGYIVLAEDGIMIDELFAISYGVYVIHRVDLMYNTSHIGHILRLTLVTRLSLEKELDKGTQILFEVYLLMPPHMQIQELANIRQNILTNSHRCLTASGFYKNSAIDQHQNSLTTLYGKTDIKF</sequence>
<feature type="transmembrane region" description="Helical" evidence="1">
    <location>
        <begin position="6"/>
        <end position="35"/>
    </location>
</feature>
<accession>A0A819CS12</accession>
<dbReference type="OrthoDB" id="10308728at2759"/>
<name>A0A819CS12_9BILA</name>
<reference evidence="3" key="1">
    <citation type="submission" date="2021-02" db="EMBL/GenBank/DDBJ databases">
        <authorList>
            <person name="Nowell W R."/>
        </authorList>
    </citation>
    <scope>NUCLEOTIDE SEQUENCE</scope>
</reference>
<keyword evidence="1" id="KW-0472">Membrane</keyword>
<dbReference type="EMBL" id="CAJOAY010001248">
    <property type="protein sequence ID" value="CAF3816634.1"/>
    <property type="molecule type" value="Genomic_DNA"/>
</dbReference>
<evidence type="ECO:0000313" key="4">
    <source>
        <dbReference type="Proteomes" id="UP000663881"/>
    </source>
</evidence>
<dbReference type="Proteomes" id="UP000663891">
    <property type="component" value="Unassembled WGS sequence"/>
</dbReference>
<dbReference type="AlphaFoldDB" id="A0A819CS12"/>
<keyword evidence="1" id="KW-1133">Transmembrane helix</keyword>
<protein>
    <submittedName>
        <fullName evidence="3">Uncharacterized protein</fullName>
    </submittedName>
</protein>
<keyword evidence="1" id="KW-0812">Transmembrane</keyword>
<gene>
    <name evidence="3" type="ORF">OKA104_LOCUS19403</name>
    <name evidence="2" type="ORF">VCS650_LOCUS7074</name>
</gene>
<dbReference type="EMBL" id="CAJNON010000044">
    <property type="protein sequence ID" value="CAF0858713.1"/>
    <property type="molecule type" value="Genomic_DNA"/>
</dbReference>
<evidence type="ECO:0000256" key="1">
    <source>
        <dbReference type="SAM" id="Phobius"/>
    </source>
</evidence>